<keyword evidence="3" id="KW-1185">Reference proteome</keyword>
<comment type="caution">
    <text evidence="2">The sequence shown here is derived from an EMBL/GenBank/DDBJ whole genome shotgun (WGS) entry which is preliminary data.</text>
</comment>
<protein>
    <submittedName>
        <fullName evidence="2">Uncharacterized protein</fullName>
    </submittedName>
</protein>
<gene>
    <name evidence="2" type="ORF">RhiirA4_520955</name>
</gene>
<reference evidence="2 3" key="1">
    <citation type="submission" date="2015-10" db="EMBL/GenBank/DDBJ databases">
        <title>Genome analyses suggest a sexual origin of heterokaryosis in a supposedly ancient asexual fungus.</title>
        <authorList>
            <person name="Ropars J."/>
            <person name="Sedzielewska K."/>
            <person name="Noel J."/>
            <person name="Charron P."/>
            <person name="Farinelli L."/>
            <person name="Marton T."/>
            <person name="Kruger M."/>
            <person name="Pelin A."/>
            <person name="Brachmann A."/>
            <person name="Corradi N."/>
        </authorList>
    </citation>
    <scope>NUCLEOTIDE SEQUENCE [LARGE SCALE GENOMIC DNA]</scope>
    <source>
        <strain evidence="2 3">A4</strain>
    </source>
</reference>
<name>A0A2I1HQA6_9GLOM</name>
<dbReference type="AlphaFoldDB" id="A0A2I1HQA6"/>
<evidence type="ECO:0000313" key="2">
    <source>
        <dbReference type="EMBL" id="PKY61074.1"/>
    </source>
</evidence>
<evidence type="ECO:0000313" key="3">
    <source>
        <dbReference type="Proteomes" id="UP000234323"/>
    </source>
</evidence>
<dbReference type="Proteomes" id="UP000234323">
    <property type="component" value="Unassembled WGS sequence"/>
</dbReference>
<dbReference type="EMBL" id="LLXI01004905">
    <property type="protein sequence ID" value="PKY61074.1"/>
    <property type="molecule type" value="Genomic_DNA"/>
</dbReference>
<proteinExistence type="predicted"/>
<evidence type="ECO:0000256" key="1">
    <source>
        <dbReference type="SAM" id="MobiDB-lite"/>
    </source>
</evidence>
<accession>A0A2I1HQA6</accession>
<sequence length="110" mass="13006">MLDPDPKSRPDTNKICSYFIGQTKYRNYAEIKKQFEEAEKLRKENSSNQTNEKTKEESEQHEVENSTSNENDENNKNDQSVIHPQAIYTSRLSKFISEKVLKLNYCTYNY</sequence>
<organism evidence="2 3">
    <name type="scientific">Rhizophagus irregularis</name>
    <dbReference type="NCBI Taxonomy" id="588596"/>
    <lineage>
        <taxon>Eukaryota</taxon>
        <taxon>Fungi</taxon>
        <taxon>Fungi incertae sedis</taxon>
        <taxon>Mucoromycota</taxon>
        <taxon>Glomeromycotina</taxon>
        <taxon>Glomeromycetes</taxon>
        <taxon>Glomerales</taxon>
        <taxon>Glomeraceae</taxon>
        <taxon>Rhizophagus</taxon>
    </lineage>
</organism>
<feature type="region of interest" description="Disordered" evidence="1">
    <location>
        <begin position="39"/>
        <end position="82"/>
    </location>
</feature>
<feature type="compositionally biased region" description="Basic and acidic residues" evidence="1">
    <location>
        <begin position="52"/>
        <end position="64"/>
    </location>
</feature>